<feature type="binding site" evidence="12">
    <location>
        <begin position="12"/>
        <end position="17"/>
    </location>
    <ligand>
        <name>FMN</name>
        <dbReference type="ChEBI" id="CHEBI:58210"/>
    </ligand>
</feature>
<dbReference type="Pfam" id="PF00258">
    <property type="entry name" value="Flavodoxin_1"/>
    <property type="match status" value="1"/>
</dbReference>
<evidence type="ECO:0000256" key="4">
    <source>
        <dbReference type="ARBA" id="ARBA00022630"/>
    </source>
</evidence>
<comment type="subcellular location">
    <subcellularLocation>
        <location evidence="12">Cytoplasm</location>
        <location evidence="12">Perinuclear region</location>
    </subcellularLocation>
    <text evidence="12">Concentrated in perinuclear structure.</text>
</comment>
<comment type="similarity">
    <text evidence="12">In the C-terminal section; belongs to the flavoprotein pyridine nucleotide cytochrome reductase family.</text>
</comment>
<comment type="catalytic activity">
    <reaction evidence="9">
        <text>2 oxidized [2Fe-2S]-[protein] + NADPH = 2 reduced [2Fe-2S]-[protein] + NADP(+) + H(+)</text>
        <dbReference type="Rhea" id="RHEA:67716"/>
        <dbReference type="Rhea" id="RHEA-COMP:17327"/>
        <dbReference type="Rhea" id="RHEA-COMP:17328"/>
        <dbReference type="ChEBI" id="CHEBI:15378"/>
        <dbReference type="ChEBI" id="CHEBI:33737"/>
        <dbReference type="ChEBI" id="CHEBI:33738"/>
        <dbReference type="ChEBI" id="CHEBI:57783"/>
        <dbReference type="ChEBI" id="CHEBI:58349"/>
    </reaction>
    <physiologicalReaction direction="left-to-right" evidence="9">
        <dbReference type="Rhea" id="RHEA:67717"/>
    </physiologicalReaction>
</comment>
<feature type="binding site" evidence="12">
    <location>
        <position position="599"/>
    </location>
    <ligand>
        <name>FAD</name>
        <dbReference type="ChEBI" id="CHEBI:57692"/>
    </ligand>
</feature>
<dbReference type="GO" id="GO:0048471">
    <property type="term" value="C:perinuclear region of cytoplasm"/>
    <property type="evidence" value="ECO:0007669"/>
    <property type="project" value="UniProtKB-SubCell"/>
</dbReference>
<feature type="binding site" evidence="12">
    <location>
        <begin position="385"/>
        <end position="388"/>
    </location>
    <ligand>
        <name>FAD</name>
        <dbReference type="ChEBI" id="CHEBI:57692"/>
    </ligand>
</feature>
<evidence type="ECO:0000256" key="1">
    <source>
        <dbReference type="ARBA" id="ARBA00001917"/>
    </source>
</evidence>
<dbReference type="FunFam" id="1.20.990.10:FF:000008">
    <property type="entry name" value="NADPH-dependent diflavin oxidoreductase 1"/>
    <property type="match status" value="1"/>
</dbReference>
<comment type="similarity">
    <text evidence="12">Belongs to the NADPH-dependent diflavin oxidoreductase NDOR1 family.</text>
</comment>
<dbReference type="GO" id="GO:0160246">
    <property type="term" value="F:NADPH-iron-sulfur [2Fe-2S] protein oxidoreductase activity"/>
    <property type="evidence" value="ECO:0007669"/>
    <property type="project" value="InterPro"/>
</dbReference>
<dbReference type="InterPro" id="IPR001433">
    <property type="entry name" value="OxRdtase_FAD/NAD-bd"/>
</dbReference>
<keyword evidence="4 12" id="KW-0285">Flavoprotein</keyword>
<comment type="cofactor">
    <cofactor evidence="1 12">
        <name>FMN</name>
        <dbReference type="ChEBI" id="CHEBI:58210"/>
    </cofactor>
</comment>
<name>A0AAD1T8H6_PELCU</name>
<dbReference type="GO" id="GO:0010181">
    <property type="term" value="F:FMN binding"/>
    <property type="evidence" value="ECO:0007669"/>
    <property type="project" value="UniProtKB-UniRule"/>
</dbReference>
<dbReference type="SUPFAM" id="SSF52218">
    <property type="entry name" value="Flavoproteins"/>
    <property type="match status" value="1"/>
</dbReference>
<feature type="binding site" evidence="12">
    <location>
        <position position="353"/>
    </location>
    <ligand>
        <name>FAD</name>
        <dbReference type="ChEBI" id="CHEBI:57692"/>
    </ligand>
</feature>
<comment type="cofactor">
    <cofactor evidence="2 12">
        <name>FAD</name>
        <dbReference type="ChEBI" id="CHEBI:57692"/>
    </cofactor>
</comment>
<dbReference type="PRINTS" id="PR00371">
    <property type="entry name" value="FPNCR"/>
</dbReference>
<evidence type="ECO:0000256" key="3">
    <source>
        <dbReference type="ARBA" id="ARBA00022490"/>
    </source>
</evidence>
<dbReference type="InterPro" id="IPR001094">
    <property type="entry name" value="Flavdoxin-like"/>
</dbReference>
<dbReference type="InterPro" id="IPR001709">
    <property type="entry name" value="Flavoprot_Pyr_Nucl_cyt_Rdtase"/>
</dbReference>
<dbReference type="EC" id="1.18.1.-" evidence="12"/>
<keyword evidence="3 12" id="KW-0963">Cytoplasm</keyword>
<feature type="binding site" evidence="12">
    <location>
        <begin position="524"/>
        <end position="528"/>
    </location>
    <ligand>
        <name>NADP(+)</name>
        <dbReference type="ChEBI" id="CHEBI:58349"/>
    </ligand>
</feature>
<sequence length="600" mass="68354">MEERNILILFGSQTGTAEDMAERICRAAKRRHFICRMEALDSYSVVNLINEPLVVFVCATTGQGDPPDNMKNFWRFIFRKNLPQNSLCRMDYAVLGLGDSSYPKFNFVAKKLHKRLAQLGANPILPVALGDDQHELGPGAVVDPWLQDLWRKVLYLYPLSPGLHVISDDVMLPAKFSLRFLNDVLAPEDSNRDNIPRTRLPEGETPSELNPFLAPILSNERVTSEDHFQDVRLIEFDITGSGIDFSPGDVVMIQPQNSPQHVQHFCSLLRLDPDRHFVLEAKDSYNEIPVNLPQPCTVRYLVERYLDICCVPRCSFFELLSNFSPDEQEREKLKEFSSAAGQEELYAYCNRPRRTTLEVLQDFPHTTCSIPHDYLLDLIPRIRPRAFSIASSIQAHPNIIQILVAVVQYRTRLHESRRGLCSTWLASLRPQEGETRVPLWVKKGSMTFPCDTDIPLVMVGPGTGVAPFRSAIQERSARSAADNCLFFGCRNKSKDFYFQQEWDGLVKRNILTLFTAFSRDQDDKIYVQHRVKANGPLLWDLISKKHGYFYIAGNAKSMPGEVTDALKSIFCSEGGMSPVEAEEYLVQLEKSRHFQSETWS</sequence>
<evidence type="ECO:0000259" key="14">
    <source>
        <dbReference type="PROSITE" id="PS51384"/>
    </source>
</evidence>
<proteinExistence type="inferred from homology"/>
<evidence type="ECO:0000256" key="6">
    <source>
        <dbReference type="ARBA" id="ARBA00022827"/>
    </source>
</evidence>
<dbReference type="FunFam" id="3.40.50.80:FF:000030">
    <property type="entry name" value="NADPH-dependent diflavin oxidoreductase 1"/>
    <property type="match status" value="1"/>
</dbReference>
<dbReference type="GO" id="GO:0005634">
    <property type="term" value="C:nucleus"/>
    <property type="evidence" value="ECO:0007669"/>
    <property type="project" value="UniProtKB-ARBA"/>
</dbReference>
<feature type="binding site" evidence="12">
    <location>
        <begin position="518"/>
        <end position="519"/>
    </location>
    <ligand>
        <name>NADP(+)</name>
        <dbReference type="ChEBI" id="CHEBI:58349"/>
    </ligand>
</feature>
<comment type="subunit">
    <text evidence="11">Interacts with CIAPIN1; as part of the cytosolic iron-sulfur (Fe-S) protein assembly (CIA) machinery. Interacts with DCPS.</text>
</comment>
<dbReference type="InterPro" id="IPR003097">
    <property type="entry name" value="CysJ-like_FAD-binding"/>
</dbReference>
<feature type="binding site" evidence="12">
    <location>
        <position position="463"/>
    </location>
    <ligand>
        <name>NADP(+)</name>
        <dbReference type="ChEBI" id="CHEBI:58349"/>
    </ligand>
</feature>
<dbReference type="Gene3D" id="3.40.50.80">
    <property type="entry name" value="Nucleotide-binding domain of ferredoxin-NADP reductase (FNR) module"/>
    <property type="match status" value="1"/>
</dbReference>
<feature type="binding site" evidence="12">
    <location>
        <begin position="97"/>
        <end position="106"/>
    </location>
    <ligand>
        <name>FMN</name>
        <dbReference type="ChEBI" id="CHEBI:58210"/>
    </ligand>
</feature>
<reference evidence="15" key="1">
    <citation type="submission" date="2022-03" db="EMBL/GenBank/DDBJ databases">
        <authorList>
            <person name="Alioto T."/>
            <person name="Alioto T."/>
            <person name="Gomez Garrido J."/>
        </authorList>
    </citation>
    <scope>NUCLEOTIDE SEQUENCE</scope>
</reference>
<keyword evidence="8 12" id="KW-0560">Oxidoreductase</keyword>
<dbReference type="InterPro" id="IPR029039">
    <property type="entry name" value="Flavoprotein-like_sf"/>
</dbReference>
<dbReference type="PROSITE" id="PS50902">
    <property type="entry name" value="FLAVODOXIN_LIKE"/>
    <property type="match status" value="1"/>
</dbReference>
<evidence type="ECO:0000313" key="16">
    <source>
        <dbReference type="Proteomes" id="UP001295444"/>
    </source>
</evidence>
<dbReference type="PANTHER" id="PTHR19384:SF10">
    <property type="entry name" value="NADPH-DEPENDENT DIFLAVIN OXIDOREDUCTASE 1"/>
    <property type="match status" value="1"/>
</dbReference>
<dbReference type="FunFam" id="3.40.50.360:FF:000015">
    <property type="entry name" value="NADPH-dependent diflavin oxidoreductase 1"/>
    <property type="match status" value="1"/>
</dbReference>
<dbReference type="GO" id="GO:0005829">
    <property type="term" value="C:cytosol"/>
    <property type="evidence" value="ECO:0007669"/>
    <property type="project" value="UniProtKB-ARBA"/>
</dbReference>
<evidence type="ECO:0000256" key="9">
    <source>
        <dbReference type="ARBA" id="ARBA00052174"/>
    </source>
</evidence>
<keyword evidence="6 12" id="KW-0274">FAD</keyword>
<dbReference type="EMBL" id="OW240920">
    <property type="protein sequence ID" value="CAH2316980.1"/>
    <property type="molecule type" value="Genomic_DNA"/>
</dbReference>
<keyword evidence="7 12" id="KW-0521">NADP</keyword>
<dbReference type="GO" id="GO:0050661">
    <property type="term" value="F:NADP binding"/>
    <property type="evidence" value="ECO:0007669"/>
    <property type="project" value="UniProtKB-UniRule"/>
</dbReference>
<evidence type="ECO:0000256" key="8">
    <source>
        <dbReference type="ARBA" id="ARBA00023002"/>
    </source>
</evidence>
<dbReference type="InterPro" id="IPR017927">
    <property type="entry name" value="FAD-bd_FR_type"/>
</dbReference>
<dbReference type="Proteomes" id="UP001295444">
    <property type="component" value="Chromosome 09"/>
</dbReference>
<dbReference type="InterPro" id="IPR023173">
    <property type="entry name" value="NADPH_Cyt_P450_Rdtase_alpha"/>
</dbReference>
<evidence type="ECO:0000259" key="13">
    <source>
        <dbReference type="PROSITE" id="PS50902"/>
    </source>
</evidence>
<dbReference type="InterPro" id="IPR017938">
    <property type="entry name" value="Riboflavin_synthase-like_b-brl"/>
</dbReference>
<dbReference type="SUPFAM" id="SSF63380">
    <property type="entry name" value="Riboflavin synthase domain-like"/>
    <property type="match status" value="1"/>
</dbReference>
<dbReference type="GO" id="GO:0016651">
    <property type="term" value="F:oxidoreductase activity, acting on NAD(P)H"/>
    <property type="evidence" value="ECO:0007669"/>
    <property type="project" value="UniProtKB-UniRule"/>
</dbReference>
<evidence type="ECO:0000256" key="5">
    <source>
        <dbReference type="ARBA" id="ARBA00022643"/>
    </source>
</evidence>
<keyword evidence="16" id="KW-1185">Reference proteome</keyword>
<evidence type="ECO:0000256" key="10">
    <source>
        <dbReference type="ARBA" id="ARBA00059862"/>
    </source>
</evidence>
<dbReference type="Gene3D" id="2.40.30.10">
    <property type="entry name" value="Translation factors"/>
    <property type="match status" value="1"/>
</dbReference>
<organism evidence="15 16">
    <name type="scientific">Pelobates cultripes</name>
    <name type="common">Western spadefoot toad</name>
    <dbReference type="NCBI Taxonomy" id="61616"/>
    <lineage>
        <taxon>Eukaryota</taxon>
        <taxon>Metazoa</taxon>
        <taxon>Chordata</taxon>
        <taxon>Craniata</taxon>
        <taxon>Vertebrata</taxon>
        <taxon>Euteleostomi</taxon>
        <taxon>Amphibia</taxon>
        <taxon>Batrachia</taxon>
        <taxon>Anura</taxon>
        <taxon>Pelobatoidea</taxon>
        <taxon>Pelobatidae</taxon>
        <taxon>Pelobates</taxon>
    </lineage>
</organism>
<evidence type="ECO:0000256" key="2">
    <source>
        <dbReference type="ARBA" id="ARBA00001974"/>
    </source>
</evidence>
<dbReference type="InterPro" id="IPR028879">
    <property type="entry name" value="NDOR1"/>
</dbReference>
<feature type="domain" description="FAD-binding FR-type" evidence="14">
    <location>
        <begin position="209"/>
        <end position="449"/>
    </location>
</feature>
<dbReference type="Gene3D" id="1.20.990.10">
    <property type="entry name" value="NADPH-cytochrome p450 Reductase, Chain A, domain 3"/>
    <property type="match status" value="1"/>
</dbReference>
<dbReference type="SUPFAM" id="SSF52343">
    <property type="entry name" value="Ferredoxin reductase-like, C-terminal NADP-linked domain"/>
    <property type="match status" value="1"/>
</dbReference>
<evidence type="ECO:0000256" key="7">
    <source>
        <dbReference type="ARBA" id="ARBA00022857"/>
    </source>
</evidence>
<feature type="domain" description="Flavodoxin-like" evidence="13">
    <location>
        <begin position="6"/>
        <end position="150"/>
    </location>
</feature>
<dbReference type="InterPro" id="IPR008254">
    <property type="entry name" value="Flavodoxin/NO_synth"/>
</dbReference>
<comment type="caution">
    <text evidence="12">Lacks conserved residue(s) required for the propagation of feature annotation.</text>
</comment>
<dbReference type="AlphaFoldDB" id="A0AAD1T8H6"/>
<dbReference type="PANTHER" id="PTHR19384">
    <property type="entry name" value="NITRIC OXIDE SYNTHASE-RELATED"/>
    <property type="match status" value="1"/>
</dbReference>
<dbReference type="GO" id="GO:0050660">
    <property type="term" value="F:flavin adenine dinucleotide binding"/>
    <property type="evidence" value="ECO:0007669"/>
    <property type="project" value="UniProtKB-UniRule"/>
</dbReference>
<feature type="binding site" evidence="12">
    <location>
        <begin position="59"/>
        <end position="62"/>
    </location>
    <ligand>
        <name>FMN</name>
        <dbReference type="ChEBI" id="CHEBI:58210"/>
    </ligand>
</feature>
<dbReference type="Gene3D" id="3.40.50.360">
    <property type="match status" value="1"/>
</dbReference>
<comment type="function">
    <text evidence="10">NADPH-dependent reductase which is a central component of the cytosolic iron-sulfur (Fe-S) protein assembly (CIA) machinery. Transfers electrons from NADPH via its FAD and FMN prosthetic groups to the [2Fe-2S] cluster of CIAPIN1, another key component of the CIA machinery. In turn, this reduced cluster provides electrons for assembly of cytosolic iron-sulfur cluster proteins. It can also reduce the [2Fe-2S] cluster of CISD1 and activate this protein implicated in Fe/S cluster repair. In vitro can fully activate methionine synthase/MTR in the presence of soluble cytochrome b5/CYB5A.</text>
</comment>
<gene>
    <name evidence="12" type="primary">NDOR1</name>
    <name evidence="15" type="ORF">PECUL_23A025022</name>
</gene>
<evidence type="ECO:0000256" key="11">
    <source>
        <dbReference type="ARBA" id="ARBA00063044"/>
    </source>
</evidence>
<dbReference type="PROSITE" id="PS51384">
    <property type="entry name" value="FAD_FR"/>
    <property type="match status" value="1"/>
</dbReference>
<dbReference type="Pfam" id="PF00175">
    <property type="entry name" value="NAD_binding_1"/>
    <property type="match status" value="1"/>
</dbReference>
<accession>A0AAD1T8H6</accession>
<dbReference type="Pfam" id="PF00667">
    <property type="entry name" value="FAD_binding_1"/>
    <property type="match status" value="1"/>
</dbReference>
<feature type="binding site" evidence="12">
    <location>
        <position position="132"/>
    </location>
    <ligand>
        <name>FMN</name>
        <dbReference type="ChEBI" id="CHEBI:58210"/>
    </ligand>
</feature>
<dbReference type="GO" id="GO:0016226">
    <property type="term" value="P:iron-sulfur cluster assembly"/>
    <property type="evidence" value="ECO:0007669"/>
    <property type="project" value="UniProtKB-UniRule"/>
</dbReference>
<protein>
    <recommendedName>
        <fullName evidence="12">NADPH-dependent diflavin oxidoreductase 1</fullName>
        <ecNumber evidence="12">1.18.1.-</ecNumber>
    </recommendedName>
    <alternativeName>
        <fullName evidence="12">NADPH-dependent FMN and FAD-containing oxidoreductase</fullName>
    </alternativeName>
</protein>
<evidence type="ECO:0000313" key="15">
    <source>
        <dbReference type="EMBL" id="CAH2316980.1"/>
    </source>
</evidence>
<evidence type="ECO:0000256" key="12">
    <source>
        <dbReference type="HAMAP-Rule" id="MF_03178"/>
    </source>
</evidence>
<dbReference type="InterPro" id="IPR039261">
    <property type="entry name" value="FNR_nucleotide-bd"/>
</dbReference>
<dbReference type="PRINTS" id="PR00369">
    <property type="entry name" value="FLAVODOXIN"/>
</dbReference>
<comment type="similarity">
    <text evidence="12">In the N-terminal section; belongs to the flavodoxin family.</text>
</comment>
<feature type="binding site" evidence="12">
    <location>
        <begin position="419"/>
        <end position="422"/>
    </location>
    <ligand>
        <name>FAD</name>
        <dbReference type="ChEBI" id="CHEBI:57692"/>
    </ligand>
</feature>
<keyword evidence="5 12" id="KW-0288">FMN</keyword>
<dbReference type="HAMAP" id="MF_03178">
    <property type="entry name" value="NDOR1"/>
    <property type="match status" value="1"/>
</dbReference>